<proteinExistence type="predicted"/>
<dbReference type="GO" id="GO:0016791">
    <property type="term" value="F:phosphatase activity"/>
    <property type="evidence" value="ECO:0007669"/>
    <property type="project" value="TreeGrafter"/>
</dbReference>
<dbReference type="SMART" id="SM00855">
    <property type="entry name" value="PGAM"/>
    <property type="match status" value="1"/>
</dbReference>
<comment type="caution">
    <text evidence="1">The sequence shown here is derived from an EMBL/GenBank/DDBJ whole genome shotgun (WGS) entry which is preliminary data.</text>
</comment>
<dbReference type="InterPro" id="IPR013078">
    <property type="entry name" value="His_Pase_superF_clade-1"/>
</dbReference>
<evidence type="ECO:0008006" key="2">
    <source>
        <dbReference type="Google" id="ProtNLM"/>
    </source>
</evidence>
<dbReference type="Gene3D" id="3.40.50.1240">
    <property type="entry name" value="Phosphoglycerate mutase-like"/>
    <property type="match status" value="1"/>
</dbReference>
<dbReference type="EMBL" id="BARV01015693">
    <property type="protein sequence ID" value="GAI32270.1"/>
    <property type="molecule type" value="Genomic_DNA"/>
</dbReference>
<protein>
    <recommendedName>
        <fullName evidence="2">Histidine phosphatase family protein</fullName>
    </recommendedName>
</protein>
<organism evidence="1">
    <name type="scientific">marine sediment metagenome</name>
    <dbReference type="NCBI Taxonomy" id="412755"/>
    <lineage>
        <taxon>unclassified sequences</taxon>
        <taxon>metagenomes</taxon>
        <taxon>ecological metagenomes</taxon>
    </lineage>
</organism>
<dbReference type="SUPFAM" id="SSF53254">
    <property type="entry name" value="Phosphoglycerate mutase-like"/>
    <property type="match status" value="1"/>
</dbReference>
<dbReference type="InterPro" id="IPR001345">
    <property type="entry name" value="PG/BPGM_mutase_AS"/>
</dbReference>
<dbReference type="InterPro" id="IPR029033">
    <property type="entry name" value="His_PPase_superfam"/>
</dbReference>
<dbReference type="PIRSF" id="PIRSF000709">
    <property type="entry name" value="6PFK_2-Ptase"/>
    <property type="match status" value="1"/>
</dbReference>
<dbReference type="PANTHER" id="PTHR48100">
    <property type="entry name" value="BROAD-SPECIFICITY PHOSPHATASE YOR283W-RELATED"/>
    <property type="match status" value="1"/>
</dbReference>
<dbReference type="AlphaFoldDB" id="X1NZP8"/>
<dbReference type="InterPro" id="IPR050275">
    <property type="entry name" value="PGM_Phosphatase"/>
</dbReference>
<reference evidence="1" key="1">
    <citation type="journal article" date="2014" name="Front. Microbiol.">
        <title>High frequency of phylogenetically diverse reductive dehalogenase-homologous genes in deep subseafloor sedimentary metagenomes.</title>
        <authorList>
            <person name="Kawai M."/>
            <person name="Futagami T."/>
            <person name="Toyoda A."/>
            <person name="Takaki Y."/>
            <person name="Nishi S."/>
            <person name="Hori S."/>
            <person name="Arai W."/>
            <person name="Tsubouchi T."/>
            <person name="Morono Y."/>
            <person name="Uchiyama I."/>
            <person name="Ito T."/>
            <person name="Fujiyama A."/>
            <person name="Inagaki F."/>
            <person name="Takami H."/>
        </authorList>
    </citation>
    <scope>NUCLEOTIDE SEQUENCE</scope>
    <source>
        <strain evidence="1">Expedition CK06-06</strain>
    </source>
</reference>
<dbReference type="PROSITE" id="PS00175">
    <property type="entry name" value="PG_MUTASE"/>
    <property type="match status" value="1"/>
</dbReference>
<sequence length="183" mass="21053">MTEIILARHGETEWNVGEIFRGRIDIELNETGIKQAQLLAEYLSEVKIEAICSSPLKRALTTAEMIANYHQLDVEIAPGLIDLNYGKWQGLPHQEVKDKYKKLYTEWINSPHQVKIPEGESLNDVRQRAISVVDEVTAKYEDAVVLVSHRVVNKVLICALLGLDNSHFWNIKARYLRNYHLYL</sequence>
<evidence type="ECO:0000313" key="1">
    <source>
        <dbReference type="EMBL" id="GAI32270.1"/>
    </source>
</evidence>
<gene>
    <name evidence="1" type="ORF">S06H3_27085</name>
</gene>
<dbReference type="CDD" id="cd07067">
    <property type="entry name" value="HP_PGM_like"/>
    <property type="match status" value="1"/>
</dbReference>
<dbReference type="Pfam" id="PF00300">
    <property type="entry name" value="His_Phos_1"/>
    <property type="match status" value="1"/>
</dbReference>
<accession>X1NZP8</accession>
<name>X1NZP8_9ZZZZ</name>